<name>A0A0F3QA59_RICBE</name>
<dbReference type="InterPro" id="IPR019734">
    <property type="entry name" value="TPR_rpt"/>
</dbReference>
<sequence length="223" mass="25542">MMDNDEKGAYATYLGRIGWYYSKNSESREAIEYFMKAKKVFEGVKEYGTSKSNIVFGLVISNVQLGNLKEAEANIQIMQDMFNQNLIDKTDAATLDYAKAHLFLAQGKYEEALKQINATIDACIDNGMKPQDVFLTGLYLLKIDILNNLKNYNDALPLLEEVYNMKKPKEKEEYPIFGRIYTQMSIVKLELGNNNEALEYAKKAVEAFLKDPIKMLLLHLTYI</sequence>
<gene>
    <name evidence="1" type="ORF">RBEAN4_0069</name>
</gene>
<dbReference type="Pfam" id="PF13181">
    <property type="entry name" value="TPR_8"/>
    <property type="match status" value="2"/>
</dbReference>
<evidence type="ECO:0000313" key="2">
    <source>
        <dbReference type="Proteomes" id="UP000033661"/>
    </source>
</evidence>
<organism evidence="1 2">
    <name type="scientific">Rickettsia bellii str. RML An4</name>
    <dbReference type="NCBI Taxonomy" id="1359193"/>
    <lineage>
        <taxon>Bacteria</taxon>
        <taxon>Pseudomonadati</taxon>
        <taxon>Pseudomonadota</taxon>
        <taxon>Alphaproteobacteria</taxon>
        <taxon>Rickettsiales</taxon>
        <taxon>Rickettsiaceae</taxon>
        <taxon>Rickettsieae</taxon>
        <taxon>Rickettsia</taxon>
        <taxon>belli group</taxon>
    </lineage>
</organism>
<dbReference type="RefSeq" id="WP_156144709.1">
    <property type="nucleotide sequence ID" value="NZ_LAOI01000001.1"/>
</dbReference>
<evidence type="ECO:0000313" key="1">
    <source>
        <dbReference type="EMBL" id="KJV89102.1"/>
    </source>
</evidence>
<reference evidence="1 2" key="1">
    <citation type="submission" date="2015-02" db="EMBL/GenBank/DDBJ databases">
        <title>Genome Sequencing of Rickettsiales.</title>
        <authorList>
            <person name="Daugherty S.C."/>
            <person name="Su Q."/>
            <person name="Abolude K."/>
            <person name="Beier-Sexton M."/>
            <person name="Carlyon J.A."/>
            <person name="Carter R."/>
            <person name="Day N.P."/>
            <person name="Dumler S.J."/>
            <person name="Dyachenko V."/>
            <person name="Godinez A."/>
            <person name="Kurtti T.J."/>
            <person name="Lichay M."/>
            <person name="Mullins K.E."/>
            <person name="Ott S."/>
            <person name="Pappas-Brown V."/>
            <person name="Paris D.H."/>
            <person name="Patel P."/>
            <person name="Richards A.L."/>
            <person name="Sadzewicz L."/>
            <person name="Sears K."/>
            <person name="Seidman D."/>
            <person name="Sengamalay N."/>
            <person name="Stenos J."/>
            <person name="Tallon L.J."/>
            <person name="Vincent G."/>
            <person name="Fraser C.M."/>
            <person name="Munderloh U."/>
            <person name="Dunning-Hotopp J.C."/>
        </authorList>
    </citation>
    <scope>NUCLEOTIDE SEQUENCE [LARGE SCALE GENOMIC DNA]</scope>
    <source>
        <strain evidence="1 2">RML An4</strain>
    </source>
</reference>
<dbReference type="AlphaFoldDB" id="A0A0F3QA59"/>
<protein>
    <submittedName>
        <fullName evidence="1">TPR repeat family protein</fullName>
    </submittedName>
</protein>
<comment type="caution">
    <text evidence="1">The sequence shown here is derived from an EMBL/GenBank/DDBJ whole genome shotgun (WGS) entry which is preliminary data.</text>
</comment>
<dbReference type="Proteomes" id="UP000033661">
    <property type="component" value="Unassembled WGS sequence"/>
</dbReference>
<dbReference type="EMBL" id="LAOI01000001">
    <property type="protein sequence ID" value="KJV89102.1"/>
    <property type="molecule type" value="Genomic_DNA"/>
</dbReference>
<accession>A0A0F3QA59</accession>
<dbReference type="PATRIC" id="fig|1359193.3.peg.65"/>
<dbReference type="Gene3D" id="1.25.40.10">
    <property type="entry name" value="Tetratricopeptide repeat domain"/>
    <property type="match status" value="2"/>
</dbReference>
<dbReference type="SUPFAM" id="SSF48452">
    <property type="entry name" value="TPR-like"/>
    <property type="match status" value="2"/>
</dbReference>
<proteinExistence type="predicted"/>
<keyword evidence="2" id="KW-1185">Reference proteome</keyword>
<dbReference type="InterPro" id="IPR011990">
    <property type="entry name" value="TPR-like_helical_dom_sf"/>
</dbReference>
<dbReference type="SMART" id="SM00028">
    <property type="entry name" value="TPR"/>
    <property type="match status" value="3"/>
</dbReference>